<accession>U1GZG6</accession>
<dbReference type="SUPFAM" id="SSF110849">
    <property type="entry name" value="ParB/Sulfiredoxin"/>
    <property type="match status" value="1"/>
</dbReference>
<organism evidence="1 2">
    <name type="scientific">Gallibacterium anatis 12656/12</name>
    <dbReference type="NCBI Taxonomy" id="1195244"/>
    <lineage>
        <taxon>Bacteria</taxon>
        <taxon>Pseudomonadati</taxon>
        <taxon>Pseudomonadota</taxon>
        <taxon>Gammaproteobacteria</taxon>
        <taxon>Pasteurellales</taxon>
        <taxon>Pasteurellaceae</taxon>
        <taxon>Gallibacterium</taxon>
    </lineage>
</organism>
<protein>
    <submittedName>
        <fullName evidence="1">Uncharacterized protein</fullName>
    </submittedName>
</protein>
<reference evidence="1 2" key="1">
    <citation type="journal article" date="2013" name="Genome Announc.">
        <title>Draft Genome Sequence of Gallibacterium anatis bv. haemolytica 12656-12 Liver, an Isolate Obtained from the Liver of a Septicemic Chicken.</title>
        <authorList>
            <person name="Kudirkiene E."/>
            <person name="Christensen H."/>
            <person name="Bojesen A.M."/>
        </authorList>
    </citation>
    <scope>NUCLEOTIDE SEQUENCE [LARGE SCALE GENOMIC DNA]</scope>
    <source>
        <strain evidence="1">12656/12</strain>
    </source>
</reference>
<dbReference type="AlphaFoldDB" id="U1GZG6"/>
<dbReference type="RefSeq" id="WP_021462018.1">
    <property type="nucleotide sequence ID" value="NZ_AVOX01000041.1"/>
</dbReference>
<dbReference type="Proteomes" id="UP000016529">
    <property type="component" value="Unassembled WGS sequence"/>
</dbReference>
<name>U1GZG6_9PAST</name>
<dbReference type="NCBIfam" id="TIGR03764">
    <property type="entry name" value="ICE_PFGI_1_parB"/>
    <property type="match status" value="1"/>
</dbReference>
<dbReference type="EMBL" id="AVOX01000041">
    <property type="protein sequence ID" value="ERF77903.1"/>
    <property type="molecule type" value="Genomic_DNA"/>
</dbReference>
<proteinExistence type="predicted"/>
<dbReference type="CDD" id="cd16387">
    <property type="entry name" value="ParB_N_Srx"/>
    <property type="match status" value="1"/>
</dbReference>
<sequence length="267" mass="30555">MKERFSRQDRKASLMRGMQVGLIPNTAPNYNMNITTHDEPSSREEQISQLKTVTLLQLRPFDNNPRKMRNPKFDEIKESIRVRGLDFPPNITQRPGETHYIIADGGNTRLQALQELYEETQDPKYFSITCLFKPWQGSADDNISGDLHCLIGHLAENDLRGDLTFIERALGIQQAKQFYQQQEDTVLSHRKLSERLKADGYSISHSLLVKMEQCIDLLYPAIPQLLLNGMGKPQIEKLLQLFSNANTTGKNTLLYFTTQQGILNNFG</sequence>
<evidence type="ECO:0000313" key="2">
    <source>
        <dbReference type="Proteomes" id="UP000016529"/>
    </source>
</evidence>
<dbReference type="PATRIC" id="fig|1195244.3.peg.1731"/>
<dbReference type="InterPro" id="IPR036086">
    <property type="entry name" value="ParB/Sulfiredoxin_sf"/>
</dbReference>
<dbReference type="InterPro" id="IPR022304">
    <property type="entry name" value="ICE_PFGI_1_ParB"/>
</dbReference>
<evidence type="ECO:0000313" key="1">
    <source>
        <dbReference type="EMBL" id="ERF77903.1"/>
    </source>
</evidence>
<dbReference type="Gene3D" id="3.90.1530.10">
    <property type="entry name" value="Conserved hypothetical protein from pyrococcus furiosus pfu- 392566-001, ParB domain"/>
    <property type="match status" value="1"/>
</dbReference>
<comment type="caution">
    <text evidence="1">The sequence shown here is derived from an EMBL/GenBank/DDBJ whole genome shotgun (WGS) entry which is preliminary data.</text>
</comment>
<gene>
    <name evidence="1" type="ORF">N561_08995</name>
</gene>